<evidence type="ECO:0000313" key="1">
    <source>
        <dbReference type="EMBL" id="KAH3684123.1"/>
    </source>
</evidence>
<reference evidence="1" key="2">
    <citation type="submission" date="2021-01" db="EMBL/GenBank/DDBJ databases">
        <authorList>
            <person name="Schikora-Tamarit M.A."/>
        </authorList>
    </citation>
    <scope>NUCLEOTIDE SEQUENCE</scope>
    <source>
        <strain evidence="1">CBS2887</strain>
    </source>
</reference>
<keyword evidence="2" id="KW-1185">Reference proteome</keyword>
<gene>
    <name evidence="1" type="ORF">WICPIJ_004919</name>
</gene>
<proteinExistence type="predicted"/>
<dbReference type="Proteomes" id="UP000774326">
    <property type="component" value="Unassembled WGS sequence"/>
</dbReference>
<accession>A0A9P8TLL9</accession>
<name>A0A9P8TLL9_WICPI</name>
<dbReference type="EMBL" id="JAEUBG010002701">
    <property type="protein sequence ID" value="KAH3684123.1"/>
    <property type="molecule type" value="Genomic_DNA"/>
</dbReference>
<organism evidence="1 2">
    <name type="scientific">Wickerhamomyces pijperi</name>
    <name type="common">Yeast</name>
    <name type="synonym">Pichia pijperi</name>
    <dbReference type="NCBI Taxonomy" id="599730"/>
    <lineage>
        <taxon>Eukaryota</taxon>
        <taxon>Fungi</taxon>
        <taxon>Dikarya</taxon>
        <taxon>Ascomycota</taxon>
        <taxon>Saccharomycotina</taxon>
        <taxon>Saccharomycetes</taxon>
        <taxon>Phaffomycetales</taxon>
        <taxon>Wickerhamomycetaceae</taxon>
        <taxon>Wickerhamomyces</taxon>
    </lineage>
</organism>
<reference evidence="1" key="1">
    <citation type="journal article" date="2021" name="Open Biol.">
        <title>Shared evolutionary footprints suggest mitochondrial oxidative damage underlies multiple complex I losses in fungi.</title>
        <authorList>
            <person name="Schikora-Tamarit M.A."/>
            <person name="Marcet-Houben M."/>
            <person name="Nosek J."/>
            <person name="Gabaldon T."/>
        </authorList>
    </citation>
    <scope>NUCLEOTIDE SEQUENCE</scope>
    <source>
        <strain evidence="1">CBS2887</strain>
    </source>
</reference>
<dbReference type="AlphaFoldDB" id="A0A9P8TLL9"/>
<evidence type="ECO:0000313" key="2">
    <source>
        <dbReference type="Proteomes" id="UP000774326"/>
    </source>
</evidence>
<sequence length="127" mass="13571">MELSVSRSMHFLKLGDITFNLLDFATALKKHTASSISTISFKNTSPKLKSFPLILHSLLNSLINSSFRDGCGSSMDIAIDIKPATVYPNPITSKLGMVICSGLQGSNNSSSFCVFLLSSAIALSLPV</sequence>
<protein>
    <submittedName>
        <fullName evidence="1">Uncharacterized protein</fullName>
    </submittedName>
</protein>
<comment type="caution">
    <text evidence="1">The sequence shown here is derived from an EMBL/GenBank/DDBJ whole genome shotgun (WGS) entry which is preliminary data.</text>
</comment>